<evidence type="ECO:0000256" key="2">
    <source>
        <dbReference type="ARBA" id="ARBA00022448"/>
    </source>
</evidence>
<evidence type="ECO:0000256" key="6">
    <source>
        <dbReference type="ARBA" id="ARBA00046326"/>
    </source>
</evidence>
<dbReference type="InterPro" id="IPR056459">
    <property type="entry name" value="TPR_DOP1"/>
</dbReference>
<feature type="compositionally biased region" description="Low complexity" evidence="7">
    <location>
        <begin position="533"/>
        <end position="544"/>
    </location>
</feature>
<feature type="non-terminal residue" evidence="11">
    <location>
        <position position="1923"/>
    </location>
</feature>
<feature type="domain" description="DOP1-like TPR" evidence="10">
    <location>
        <begin position="1374"/>
        <end position="1737"/>
    </location>
</feature>
<feature type="compositionally biased region" description="Polar residues" evidence="7">
    <location>
        <begin position="558"/>
        <end position="577"/>
    </location>
</feature>
<sequence length="1923" mass="211718">MSMFSTEEMELLADSKYRAYVAAVEKALKSFEVSTEWADLISALGKLNKVLQANNKYHVVPKRLMIAKRLSQCMHPALPSGVHLKALETYDIIFTISGHQRLKQDLFIYSAGLFPLLANAAMSVRPALLNIYEQHYLPLGTALWPGLVGLLQGLLPGLEEGSEHYDRTNHLLEQFSLAVGKTVFHEGLWECVLTSSSVRLPAITFLLSHVNRTQSIEDQLYVLGSDINLLVQSLCAAVQDYSVLVQRCLLDLLLLCFPFHNSPITRQDMVTVLAQALGVMLRRDMSLNRRLYSWLLGTDNSIHMGSRTLKCENPSQYFLTYSKEPLVESVKTVLQKQYTSTSSKGEERSDMLRPLRILISLMDKPEIGPQIVTDVLMDVFEGIVERYEETVPSQDTNDDSNSKKTPSTSTKLAKNTKANIELIKTANLLFSAFEPAYLWGYIGHLFGECCVKTAEGRVEGGRTCSWLARLLEVLLDILSLETYLEIQTVHLPALLDDIITALTQQADRLALSELSASLHLCSKLLSKVLPSLGSESPTSSTLPSPKKDPSSDSLSGSAADTRTMSGSADHSKATTPSMEDATMSPDSECTTDEYDDAFTDFVQYNGNNGKQGEGEEDKNFNEGDDFQEDNLRDAETEQDQEELSPVKMCLLNFLKLFSEFLSSRVIKSKDIIEKNMEQLSWETHVKRTNMSSNGKMLLTDTEIPEALGHGNPCGRCYVPEPVHLVEKKYDAEEQKAFSACCCLLLEFSSFPTYCSSEETDFTLPQLSSTKGAPTLDKLPSWLQGLLACCCCVKDFGVQTVAISTCLELISLCKSTMSTDKNIADALPRSHQAHRHSEGTVTVVVMSALLPSQLEYINTRTTLYHTVAAILWAYLSDTSASQHQLSVALLQQLHSLAPSPATCQDVISTAMLDKDPNKQISALRKFCVLWHLSGNKLSTLVNMPGPYRTFDRLLAFHTGRALICATVTTSIHSSGSSLQSVLQELLSRHRQSLLGQDFYHNISSELSGAFRSCMHLEILVSVCLYFLRGHYPIMLDVSKADVRGNEDVQIASAEVLTVLLSELVGVVGESSRGFATYISDLLSRCKVQKAVLHCLLATVYSAGKDSVQRGELTRILEPLLLLLLHPSTARVSPYYKAQQLAQTPSTPLEKDGAELDAEDRIRSISCVDGNMCFRVVSPDQVVVYPTPQPVAACTALTPAGKEVVTTSKEGAPPHRPPEVSVTVNPLGSQASLASESSVDGTSHDKRVGVSTMKDLTGEGGPEVVQSLLEDILETVIPKKEPESRPYSSSMSLPMGEQSQQSGEGILSSLRNRSTSFPEDILSSVGRTLMEKRKPPPLPPKPASLRVGARAPVPNQFENKNTTGEQVEEAKSVNVHPLNQHMLLYIQVYEHLQVLHALATLKSMLSVAGRALICATVTTSIHSSGSSLQSVLQELLSRHRQSLLGQDFYHNISSELSGAFRSCMHLEILVSVCLYFLRGHYPIMLDVSKADVRGNEDVQIASAEVLTVLLSELVGVVGESSRGFATYISDLLSRCKVQKAVLHCLLATVYSAGKDSALLADSDTDDMTRETISRCNWEPSDPGYQALQRQLLKLLLAIIVLEDKVFSHRSKTDSEDSMTEWDRLRIQFEQGAVSLRYVSWEPVAAQGMFLGTMLSALRQPKVGMMHPHWVTMAVSSLPYLGKALPRVITPIITQLCVNLETLAKEYSHCFSHPKWSMCPDLLVSILEGLTMIFHYCLMDSIIPPSGISFQPAVGTPGSSQDHGSPTHILHSLMRMFGVDTEDKLPSHGGEGENQVKPLLEARRAVISILPRVVSTLATAWGILKQAESQGEGRAQRAAQQPPPAWIMGSPKVLCQHILELLSPISLHHGTSLMAAVAIVWRDRKRKSHGREKVLPVASTEQLGLVDLVSAIKVVRMDNLIHTVTQ</sequence>
<feature type="region of interest" description="Disordered" evidence="7">
    <location>
        <begin position="533"/>
        <end position="626"/>
    </location>
</feature>
<comment type="similarity">
    <text evidence="6">Belongs to the DOP1 family.</text>
</comment>
<evidence type="ECO:0000256" key="5">
    <source>
        <dbReference type="ARBA" id="ARBA00023136"/>
    </source>
</evidence>
<keyword evidence="2" id="KW-0813">Transport</keyword>
<evidence type="ECO:0000259" key="8">
    <source>
        <dbReference type="Pfam" id="PF04118"/>
    </source>
</evidence>
<feature type="compositionally biased region" description="Polar residues" evidence="7">
    <location>
        <begin position="1284"/>
        <end position="1303"/>
    </location>
</feature>
<evidence type="ECO:0000256" key="7">
    <source>
        <dbReference type="SAM" id="MobiDB-lite"/>
    </source>
</evidence>
<feature type="domain" description="DOP1 N-terminal" evidence="8">
    <location>
        <begin position="14"/>
        <end position="299"/>
    </location>
</feature>
<feature type="domain" description="DOP1-like TPR" evidence="10">
    <location>
        <begin position="952"/>
        <end position="1106"/>
    </location>
</feature>
<dbReference type="EMBL" id="GG666641">
    <property type="protein sequence ID" value="EEN46595.1"/>
    <property type="molecule type" value="Genomic_DNA"/>
</dbReference>
<dbReference type="InterPro" id="IPR007249">
    <property type="entry name" value="DOP1_N"/>
</dbReference>
<dbReference type="InParanoid" id="C3ZLF8"/>
<keyword evidence="3" id="KW-0653">Protein transport</keyword>
<dbReference type="Pfam" id="PF24601">
    <property type="entry name" value="TPR_DOP1"/>
    <property type="match status" value="2"/>
</dbReference>
<dbReference type="Pfam" id="PF24597">
    <property type="entry name" value="TPR_DOP1_M"/>
    <property type="match status" value="1"/>
</dbReference>
<feature type="region of interest" description="Disordered" evidence="7">
    <location>
        <begin position="1277"/>
        <end position="1303"/>
    </location>
</feature>
<evidence type="ECO:0000256" key="3">
    <source>
        <dbReference type="ARBA" id="ARBA00022927"/>
    </source>
</evidence>
<dbReference type="Pfam" id="PF04118">
    <property type="entry name" value="Dopey_N"/>
    <property type="match status" value="1"/>
</dbReference>
<evidence type="ECO:0000256" key="1">
    <source>
        <dbReference type="ARBA" id="ARBA00004395"/>
    </source>
</evidence>
<reference evidence="11" key="1">
    <citation type="journal article" date="2008" name="Nature">
        <title>The amphioxus genome and the evolution of the chordate karyotype.</title>
        <authorList>
            <consortium name="US DOE Joint Genome Institute (JGI-PGF)"/>
            <person name="Putnam N.H."/>
            <person name="Butts T."/>
            <person name="Ferrier D.E.K."/>
            <person name="Furlong R.F."/>
            <person name="Hellsten U."/>
            <person name="Kawashima T."/>
            <person name="Robinson-Rechavi M."/>
            <person name="Shoguchi E."/>
            <person name="Terry A."/>
            <person name="Yu J.-K."/>
            <person name="Benito-Gutierrez E.L."/>
            <person name="Dubchak I."/>
            <person name="Garcia-Fernandez J."/>
            <person name="Gibson-Brown J.J."/>
            <person name="Grigoriev I.V."/>
            <person name="Horton A.C."/>
            <person name="de Jong P.J."/>
            <person name="Jurka J."/>
            <person name="Kapitonov V.V."/>
            <person name="Kohara Y."/>
            <person name="Kuroki Y."/>
            <person name="Lindquist E."/>
            <person name="Lucas S."/>
            <person name="Osoegawa K."/>
            <person name="Pennacchio L.A."/>
            <person name="Salamov A.A."/>
            <person name="Satou Y."/>
            <person name="Sauka-Spengler T."/>
            <person name="Schmutz J."/>
            <person name="Shin-I T."/>
            <person name="Toyoda A."/>
            <person name="Bronner-Fraser M."/>
            <person name="Fujiyama A."/>
            <person name="Holland L.Z."/>
            <person name="Holland P.W.H."/>
            <person name="Satoh N."/>
            <person name="Rokhsar D.S."/>
        </authorList>
    </citation>
    <scope>NUCLEOTIDE SEQUENCE [LARGE SCALE GENOMIC DNA]</scope>
    <source>
        <strain evidence="11">S238N-H82</strain>
        <tissue evidence="11">Testes</tissue>
    </source>
</reference>
<dbReference type="PANTHER" id="PTHR14042">
    <property type="entry name" value="DOPEY-RELATED"/>
    <property type="match status" value="1"/>
</dbReference>
<dbReference type="InterPro" id="IPR040314">
    <property type="entry name" value="DOP1"/>
</dbReference>
<dbReference type="GO" id="GO:0015031">
    <property type="term" value="P:protein transport"/>
    <property type="evidence" value="ECO:0007669"/>
    <property type="project" value="UniProtKB-KW"/>
</dbReference>
<dbReference type="PANTHER" id="PTHR14042:SF24">
    <property type="entry name" value="PROTEIN DOPEY-1 HOMOLOG"/>
    <property type="match status" value="1"/>
</dbReference>
<protein>
    <submittedName>
        <fullName evidence="11">Uncharacterized protein</fullName>
    </submittedName>
</protein>
<dbReference type="STRING" id="7739.C3ZLF8"/>
<dbReference type="InterPro" id="IPR056458">
    <property type="entry name" value="TPR_DOP1_M"/>
</dbReference>
<dbReference type="SUPFAM" id="SSF48371">
    <property type="entry name" value="ARM repeat"/>
    <property type="match status" value="1"/>
</dbReference>
<dbReference type="GO" id="GO:0006895">
    <property type="term" value="P:Golgi to endosome transport"/>
    <property type="evidence" value="ECO:0007669"/>
    <property type="project" value="InterPro"/>
</dbReference>
<accession>C3ZLF8</accession>
<proteinExistence type="inferred from homology"/>
<name>C3ZLF8_BRAFL</name>
<dbReference type="eggNOG" id="KOG3613">
    <property type="taxonomic scope" value="Eukaryota"/>
</dbReference>
<keyword evidence="4" id="KW-0333">Golgi apparatus</keyword>
<dbReference type="InterPro" id="IPR016024">
    <property type="entry name" value="ARM-type_fold"/>
</dbReference>
<feature type="region of interest" description="Disordered" evidence="7">
    <location>
        <begin position="390"/>
        <end position="411"/>
    </location>
</feature>
<dbReference type="GO" id="GO:0005829">
    <property type="term" value="C:cytosol"/>
    <property type="evidence" value="ECO:0007669"/>
    <property type="project" value="GOC"/>
</dbReference>
<keyword evidence="5" id="KW-0472">Membrane</keyword>
<feature type="domain" description="DOP1-like middle TPR" evidence="9">
    <location>
        <begin position="317"/>
        <end position="531"/>
    </location>
</feature>
<feature type="compositionally biased region" description="Acidic residues" evidence="7">
    <location>
        <begin position="589"/>
        <end position="598"/>
    </location>
</feature>
<evidence type="ECO:0000259" key="9">
    <source>
        <dbReference type="Pfam" id="PF24597"/>
    </source>
</evidence>
<dbReference type="GO" id="GO:0000139">
    <property type="term" value="C:Golgi membrane"/>
    <property type="evidence" value="ECO:0007669"/>
    <property type="project" value="UniProtKB-SubCell"/>
</dbReference>
<organism>
    <name type="scientific">Branchiostoma floridae</name>
    <name type="common">Florida lancelet</name>
    <name type="synonym">Amphioxus</name>
    <dbReference type="NCBI Taxonomy" id="7739"/>
    <lineage>
        <taxon>Eukaryota</taxon>
        <taxon>Metazoa</taxon>
        <taxon>Chordata</taxon>
        <taxon>Cephalochordata</taxon>
        <taxon>Leptocardii</taxon>
        <taxon>Amphioxiformes</taxon>
        <taxon>Branchiostomatidae</taxon>
        <taxon>Branchiostoma</taxon>
    </lineage>
</organism>
<evidence type="ECO:0000313" key="11">
    <source>
        <dbReference type="EMBL" id="EEN46595.1"/>
    </source>
</evidence>
<comment type="subcellular location">
    <subcellularLocation>
        <location evidence="1">Golgi apparatus membrane</location>
        <topology evidence="1">Peripheral membrane protein</topology>
    </subcellularLocation>
</comment>
<evidence type="ECO:0000256" key="4">
    <source>
        <dbReference type="ARBA" id="ARBA00023034"/>
    </source>
</evidence>
<evidence type="ECO:0000259" key="10">
    <source>
        <dbReference type="Pfam" id="PF24601"/>
    </source>
</evidence>
<gene>
    <name evidence="11" type="ORF">BRAFLDRAFT_83779</name>
</gene>